<dbReference type="PANTHER" id="PTHR47926:SF406">
    <property type="entry name" value="REPEAT (PPR) SUPERFAMILY PROTEIN, PUTATIVE-RELATED"/>
    <property type="match status" value="1"/>
</dbReference>
<accession>A0A6A3CJP7</accession>
<dbReference type="Pfam" id="PF01535">
    <property type="entry name" value="PPR"/>
    <property type="match status" value="4"/>
</dbReference>
<dbReference type="Proteomes" id="UP000436088">
    <property type="component" value="Unassembled WGS sequence"/>
</dbReference>
<dbReference type="PANTHER" id="PTHR47926">
    <property type="entry name" value="PENTATRICOPEPTIDE REPEAT-CONTAINING PROTEIN"/>
    <property type="match status" value="1"/>
</dbReference>
<dbReference type="AlphaFoldDB" id="A0A6A3CJP7"/>
<dbReference type="GO" id="GO:0003723">
    <property type="term" value="F:RNA binding"/>
    <property type="evidence" value="ECO:0007669"/>
    <property type="project" value="InterPro"/>
</dbReference>
<evidence type="ECO:0000313" key="3">
    <source>
        <dbReference type="EMBL" id="KAE8729580.1"/>
    </source>
</evidence>
<dbReference type="EMBL" id="VEPZ02000224">
    <property type="protein sequence ID" value="KAE8729580.1"/>
    <property type="molecule type" value="Genomic_DNA"/>
</dbReference>
<feature type="repeat" description="PPR" evidence="2">
    <location>
        <begin position="228"/>
        <end position="262"/>
    </location>
</feature>
<dbReference type="Pfam" id="PF13041">
    <property type="entry name" value="PPR_2"/>
    <property type="match status" value="1"/>
</dbReference>
<dbReference type="NCBIfam" id="TIGR00756">
    <property type="entry name" value="PPR"/>
    <property type="match status" value="2"/>
</dbReference>
<dbReference type="InterPro" id="IPR046960">
    <property type="entry name" value="PPR_At4g14850-like_plant"/>
</dbReference>
<dbReference type="InterPro" id="IPR002885">
    <property type="entry name" value="PPR_rpt"/>
</dbReference>
<dbReference type="Gene3D" id="1.25.40.10">
    <property type="entry name" value="Tetratricopeptide repeat domain"/>
    <property type="match status" value="3"/>
</dbReference>
<comment type="caution">
    <text evidence="3">The sequence shown here is derived from an EMBL/GenBank/DDBJ whole genome shotgun (WGS) entry which is preliminary data.</text>
</comment>
<reference evidence="3" key="1">
    <citation type="submission" date="2019-09" db="EMBL/GenBank/DDBJ databases">
        <title>Draft genome information of white flower Hibiscus syriacus.</title>
        <authorList>
            <person name="Kim Y.-M."/>
        </authorList>
    </citation>
    <scope>NUCLEOTIDE SEQUENCE [LARGE SCALE GENOMIC DNA]</scope>
    <source>
        <strain evidence="3">YM2019G1</strain>
    </source>
</reference>
<evidence type="ECO:0000256" key="1">
    <source>
        <dbReference type="ARBA" id="ARBA00022737"/>
    </source>
</evidence>
<evidence type="ECO:0008006" key="5">
    <source>
        <dbReference type="Google" id="ProtNLM"/>
    </source>
</evidence>
<gene>
    <name evidence="3" type="ORF">F3Y22_tig00003507pilonHSYRG00076</name>
</gene>
<dbReference type="FunFam" id="1.25.40.10:FF:000031">
    <property type="entry name" value="Pentatricopeptide repeat-containing protein mitochondrial"/>
    <property type="match status" value="1"/>
</dbReference>
<dbReference type="InterPro" id="IPR011990">
    <property type="entry name" value="TPR-like_helical_dom_sf"/>
</dbReference>
<sequence length="373" mass="42228">MIISGFVPTVFVANWLLQLYIKCGHLGYATKLFDKISQLDVMSWNAMIFGNASNRMMKTSRRYFDDMPEKDANSWNSLISGYLKNGNALVDFYGKCRRIDDSIRYFYQMAEKNWVSWSAVIAGCVENGKFIKGVELFKDVQSGVARSIFAWSFFASESIVGTAILDMYAKSGYAQSCQAIEALQLFRHLLKSELGFDEISLSTLMDMYSKCGNMYDSKLIFEKATNQDFVTWNAMICGYAQHGLGEEALQIFEDMIIENVTPNHATFVSVLRACAHIGLVEKGLHYFAIMSSDWFSTSVGALFLICKIHGNVEEAEKVIDSLLRLDPQDSSAYILLSNIYTDAGLWDKVSYTRKTMRLIQDEMLGILLDETRC</sequence>
<protein>
    <recommendedName>
        <fullName evidence="5">Pentatricopeptide repeat-containing protein</fullName>
    </recommendedName>
</protein>
<dbReference type="GO" id="GO:0009451">
    <property type="term" value="P:RNA modification"/>
    <property type="evidence" value="ECO:0007669"/>
    <property type="project" value="InterPro"/>
</dbReference>
<evidence type="ECO:0000313" key="4">
    <source>
        <dbReference type="Proteomes" id="UP000436088"/>
    </source>
</evidence>
<proteinExistence type="predicted"/>
<dbReference type="InterPro" id="IPR046848">
    <property type="entry name" value="E_motif"/>
</dbReference>
<organism evidence="3 4">
    <name type="scientific">Hibiscus syriacus</name>
    <name type="common">Rose of Sharon</name>
    <dbReference type="NCBI Taxonomy" id="106335"/>
    <lineage>
        <taxon>Eukaryota</taxon>
        <taxon>Viridiplantae</taxon>
        <taxon>Streptophyta</taxon>
        <taxon>Embryophyta</taxon>
        <taxon>Tracheophyta</taxon>
        <taxon>Spermatophyta</taxon>
        <taxon>Magnoliopsida</taxon>
        <taxon>eudicotyledons</taxon>
        <taxon>Gunneridae</taxon>
        <taxon>Pentapetalae</taxon>
        <taxon>rosids</taxon>
        <taxon>malvids</taxon>
        <taxon>Malvales</taxon>
        <taxon>Malvaceae</taxon>
        <taxon>Malvoideae</taxon>
        <taxon>Hibiscus</taxon>
    </lineage>
</organism>
<evidence type="ECO:0000256" key="2">
    <source>
        <dbReference type="PROSITE-ProRule" id="PRU00708"/>
    </source>
</evidence>
<dbReference type="PROSITE" id="PS51375">
    <property type="entry name" value="PPR"/>
    <property type="match status" value="1"/>
</dbReference>
<dbReference type="SUPFAM" id="SSF48452">
    <property type="entry name" value="TPR-like"/>
    <property type="match status" value="1"/>
</dbReference>
<keyword evidence="4" id="KW-1185">Reference proteome</keyword>
<dbReference type="Pfam" id="PF20431">
    <property type="entry name" value="E_motif"/>
    <property type="match status" value="1"/>
</dbReference>
<name>A0A6A3CJP7_HIBSY</name>
<keyword evidence="1" id="KW-0677">Repeat</keyword>